<reference evidence="1 2" key="1">
    <citation type="submission" date="2018-10" db="EMBL/GenBank/DDBJ databases">
        <title>Draft Genome Sequence of Bacteroides sp. KCTC 15687.</title>
        <authorList>
            <person name="Yu S.Y."/>
            <person name="Kim J.S."/>
            <person name="Oh B.S."/>
            <person name="Park S.H."/>
            <person name="Kang S.W."/>
            <person name="Park J.E."/>
            <person name="Choi S.H."/>
            <person name="Han K.I."/>
            <person name="Lee K.C."/>
            <person name="Eom M.K."/>
            <person name="Suh M.K."/>
            <person name="Lee D.H."/>
            <person name="Yoon H."/>
            <person name="Kim B."/>
            <person name="Yang S.J."/>
            <person name="Lee J.S."/>
            <person name="Lee J.H."/>
        </authorList>
    </citation>
    <scope>NUCLEOTIDE SEQUENCE [LARGE SCALE GENOMIC DNA]</scope>
    <source>
        <strain evidence="1 2">KCTC 15687</strain>
    </source>
</reference>
<sequence>MMLEATLNTSFMKKIILLFLLILSFIVVGCKDESIPEQSDDPIPESPVVDFIPGRTIPVVFHVLYEDASNPIQSPSEQLFKQRIGQMNRFYAANLFTFSDIPGVPSRDVDIKFTLANRDPEGNLLMEPGVHRVKYFKSSNMSAEGLLYSSSSTVENKPIFWNPNRYVNISLFSFLSSPGTEKDESNVTGISFLSYCTTTYPLVKLSGSDKEEPGENYYTTLPDYMHGMALNNI</sequence>
<keyword evidence="2" id="KW-1185">Reference proteome</keyword>
<evidence type="ECO:0000313" key="2">
    <source>
        <dbReference type="Proteomes" id="UP000288079"/>
    </source>
</evidence>
<name>A0A401LZY0_9BACE</name>
<accession>A0A401LZY0</accession>
<dbReference type="Proteomes" id="UP000288079">
    <property type="component" value="Unassembled WGS sequence"/>
</dbReference>
<dbReference type="InterPro" id="IPR024079">
    <property type="entry name" value="MetalloPept_cat_dom_sf"/>
</dbReference>
<evidence type="ECO:0000313" key="1">
    <source>
        <dbReference type="EMBL" id="GCB37091.1"/>
    </source>
</evidence>
<dbReference type="Gene3D" id="3.40.390.10">
    <property type="entry name" value="Collagenase (Catalytic Domain)"/>
    <property type="match status" value="1"/>
</dbReference>
<proteinExistence type="predicted"/>
<dbReference type="EMBL" id="BHWB01000019">
    <property type="protein sequence ID" value="GCB37091.1"/>
    <property type="molecule type" value="Genomic_DNA"/>
</dbReference>
<comment type="caution">
    <text evidence="1">The sequence shown here is derived from an EMBL/GenBank/DDBJ whole genome shotgun (WGS) entry which is preliminary data.</text>
</comment>
<gene>
    <name evidence="1" type="ORF">KGMB02408_40360</name>
</gene>
<dbReference type="GO" id="GO:0008237">
    <property type="term" value="F:metallopeptidase activity"/>
    <property type="evidence" value="ECO:0007669"/>
    <property type="project" value="InterPro"/>
</dbReference>
<dbReference type="AlphaFoldDB" id="A0A401LZY0"/>
<organism evidence="1 2">
    <name type="scientific">Bacteroides faecalis</name>
    <dbReference type="NCBI Taxonomy" id="2447885"/>
    <lineage>
        <taxon>Bacteria</taxon>
        <taxon>Pseudomonadati</taxon>
        <taxon>Bacteroidota</taxon>
        <taxon>Bacteroidia</taxon>
        <taxon>Bacteroidales</taxon>
        <taxon>Bacteroidaceae</taxon>
        <taxon>Bacteroides</taxon>
    </lineage>
</organism>
<protein>
    <submittedName>
        <fullName evidence="1">Uncharacterized protein</fullName>
    </submittedName>
</protein>